<dbReference type="Proteomes" id="UP000593561">
    <property type="component" value="Unassembled WGS sequence"/>
</dbReference>
<protein>
    <submittedName>
        <fullName evidence="2">Uncharacterized protein</fullName>
    </submittedName>
</protein>
<feature type="region of interest" description="Disordered" evidence="1">
    <location>
        <begin position="32"/>
        <end position="70"/>
    </location>
</feature>
<dbReference type="GO" id="GO:0009630">
    <property type="term" value="P:gravitropism"/>
    <property type="evidence" value="ECO:0007669"/>
    <property type="project" value="InterPro"/>
</dbReference>
<dbReference type="GO" id="GO:2000012">
    <property type="term" value="P:regulation of auxin polar transport"/>
    <property type="evidence" value="ECO:0007669"/>
    <property type="project" value="InterPro"/>
</dbReference>
<evidence type="ECO:0000313" key="2">
    <source>
        <dbReference type="EMBL" id="MBA0628162.1"/>
    </source>
</evidence>
<comment type="caution">
    <text evidence="2">The sequence shown here is derived from an EMBL/GenBank/DDBJ whole genome shotgun (WGS) entry which is preliminary data.</text>
</comment>
<dbReference type="AlphaFoldDB" id="A0A7J8SRK4"/>
<dbReference type="EMBL" id="JABFAC010000011">
    <property type="protein sequence ID" value="MBA0628162.1"/>
    <property type="molecule type" value="Genomic_DNA"/>
</dbReference>
<keyword evidence="3" id="KW-1185">Reference proteome</keyword>
<dbReference type="PANTHER" id="PTHR34959:SF4">
    <property type="entry name" value="PROTEIN LAZY 1"/>
    <property type="match status" value="1"/>
</dbReference>
<evidence type="ECO:0000256" key="1">
    <source>
        <dbReference type="SAM" id="MobiDB-lite"/>
    </source>
</evidence>
<dbReference type="InterPro" id="IPR038928">
    <property type="entry name" value="LAZY1"/>
</dbReference>
<reference evidence="2 3" key="1">
    <citation type="journal article" date="2019" name="Genome Biol. Evol.">
        <title>Insights into the evolution of the New World diploid cottons (Gossypium, subgenus Houzingenia) based on genome sequencing.</title>
        <authorList>
            <person name="Grover C.E."/>
            <person name="Arick M.A. 2nd"/>
            <person name="Thrash A."/>
            <person name="Conover J.L."/>
            <person name="Sanders W.S."/>
            <person name="Peterson D.G."/>
            <person name="Frelichowski J.E."/>
            <person name="Scheffler J.A."/>
            <person name="Scheffler B.E."/>
            <person name="Wendel J.F."/>
        </authorList>
    </citation>
    <scope>NUCLEOTIDE SEQUENCE [LARGE SCALE GENOMIC DNA]</scope>
    <source>
        <strain evidence="2">27</strain>
        <tissue evidence="2">Leaf</tissue>
    </source>
</reference>
<proteinExistence type="predicted"/>
<dbReference type="PANTHER" id="PTHR34959">
    <property type="entry name" value="PROTEIN LAZY 1"/>
    <property type="match status" value="1"/>
</dbReference>
<organism evidence="2 3">
    <name type="scientific">Gossypium davidsonii</name>
    <name type="common">Davidson's cotton</name>
    <name type="synonym">Gossypium klotzschianum subsp. davidsonii</name>
    <dbReference type="NCBI Taxonomy" id="34287"/>
    <lineage>
        <taxon>Eukaryota</taxon>
        <taxon>Viridiplantae</taxon>
        <taxon>Streptophyta</taxon>
        <taxon>Embryophyta</taxon>
        <taxon>Tracheophyta</taxon>
        <taxon>Spermatophyta</taxon>
        <taxon>Magnoliopsida</taxon>
        <taxon>eudicotyledons</taxon>
        <taxon>Gunneridae</taxon>
        <taxon>Pentapetalae</taxon>
        <taxon>rosids</taxon>
        <taxon>malvids</taxon>
        <taxon>Malvales</taxon>
        <taxon>Malvaceae</taxon>
        <taxon>Malvoideae</taxon>
        <taxon>Gossypium</taxon>
    </lineage>
</organism>
<evidence type="ECO:0000313" key="3">
    <source>
        <dbReference type="Proteomes" id="UP000593561"/>
    </source>
</evidence>
<name>A0A7J8SRK4_GOSDV</name>
<sequence length="449" mass="50173">MQHKFQQSNIEPFKDFRIGNYCTCLSAYSSFNEQDSHPKSTSSGGYGSRYTTQRKQESENSIDFKAGEVDNFGDETSTDFLTIGTLASEWAIGEPVTPRFTMFLENITEEKTEVTENDLKVINDELEKFLGPEAEEHGSHESSGRNSLVSAIALNGEPTQEVSAEEYGKAIVCPLQGYLFGSLIELPETRFQVKKEKATLAELFYGTKIAEESTMEKCGKEEMQTKQTSKPLKHFIKKILKMLHTSSRSSISFTKETNPVSTKKKLQKVSLLSSGSGFSNNFISILKEEDLNNEKSNGASLPSENTYFVALILVKKSTIIKEYKEQKVTRLFHRKIHPESSIAERELKAQHKNEMNNTPYNDGDSTDGEQMHQVEVKNWFSQGSTSRAGTQNYKSFSVMPQPQYGVTGCTAASSNGAHWIKTEADCKLGVGAVEKKGQQMLTNSFHPSQ</sequence>
<accession>A0A7J8SRK4</accession>
<gene>
    <name evidence="2" type="ORF">Godav_022929</name>
</gene>
<feature type="compositionally biased region" description="Low complexity" evidence="1">
    <location>
        <begin position="40"/>
        <end position="51"/>
    </location>
</feature>